<keyword evidence="1" id="KW-0150">Chloroplast</keyword>
<keyword evidence="1" id="KW-0934">Plastid</keyword>
<evidence type="ECO:0000313" key="1">
    <source>
        <dbReference type="EMBL" id="ARW60146.1"/>
    </source>
</evidence>
<evidence type="ECO:0008006" key="2">
    <source>
        <dbReference type="Google" id="ProtNLM"/>
    </source>
</evidence>
<dbReference type="Gene3D" id="3.40.1410.10">
    <property type="entry name" value="Chorismate lyase-like"/>
    <property type="match status" value="1"/>
</dbReference>
<proteinExistence type="predicted"/>
<dbReference type="EMBL" id="MF101412">
    <property type="protein sequence ID" value="ARW60146.1"/>
    <property type="molecule type" value="Genomic_DNA"/>
</dbReference>
<dbReference type="InterPro" id="IPR028978">
    <property type="entry name" value="Chorismate_lyase_/UTRA_dom_sf"/>
</dbReference>
<dbReference type="AlphaFoldDB" id="A0A1Z1M290"/>
<sequence length="183" mass="21907">MNFHINTFYTFYAICVLPLNKIDYWKYKLSKIKANNLNMLIRHEGSLTRSINYMFNKQSDLQRLQRPTHKLIKQSRSIRCIWITKYIYTNLTLARSLWVRMQKNATMLEILSGTPIGESVLNYNIDTDKTIHELYYGYFQTIGAQKNNTQILWGRKYTLYYKNTHSITIQEFFSNESIIYLTK</sequence>
<protein>
    <recommendedName>
        <fullName evidence="2">Chorismate lyase</fullName>
    </recommendedName>
</protein>
<geneLocation type="chloroplast" evidence="1"/>
<dbReference type="SUPFAM" id="SSF64288">
    <property type="entry name" value="Chorismate lyase-like"/>
    <property type="match status" value="1"/>
</dbReference>
<dbReference type="Pfam" id="PF01947">
    <property type="entry name" value="Rv2949c-like"/>
    <property type="match status" value="1"/>
</dbReference>
<name>A0A1Z1M290_9FLOR</name>
<gene>
    <name evidence="1" type="primary">ycf21</name>
</gene>
<reference evidence="1" key="1">
    <citation type="journal article" date="2017" name="J. Phycol.">
        <title>Analysis of chloroplast genomes and a supermatrix inform reclassification of the Rhodomelaceae (Rhodophyta).</title>
        <authorList>
            <person name="Diaz-Tapia P."/>
            <person name="Maggs C.A."/>
            <person name="West J.A."/>
            <person name="Verbruggen H."/>
        </authorList>
    </citation>
    <scope>NUCLEOTIDE SEQUENCE</scope>
    <source>
        <strain evidence="1">JFC1711</strain>
    </source>
</reference>
<dbReference type="InterPro" id="IPR002800">
    <property type="entry name" value="Rv2949c-like"/>
</dbReference>
<organism evidence="1">
    <name type="scientific">Laurencieae sp</name>
    <dbReference type="NCBI Taxonomy" id="2007162"/>
    <lineage>
        <taxon>Eukaryota</taxon>
        <taxon>Rhodophyta</taxon>
        <taxon>Florideophyceae</taxon>
        <taxon>Rhodymeniophycidae</taxon>
        <taxon>Ceramiales</taxon>
        <taxon>Rhodomelaceae</taxon>
        <taxon>Laurencieae</taxon>
    </lineage>
</organism>
<accession>A0A1Z1M290</accession>